<name>A0A2P6RGM7_ROSCH</name>
<keyword evidence="2" id="KW-1185">Reference proteome</keyword>
<proteinExistence type="predicted"/>
<reference evidence="1 2" key="1">
    <citation type="journal article" date="2018" name="Nat. Genet.">
        <title>The Rosa genome provides new insights in the design of modern roses.</title>
        <authorList>
            <person name="Bendahmane M."/>
        </authorList>
    </citation>
    <scope>NUCLEOTIDE SEQUENCE [LARGE SCALE GENOMIC DNA]</scope>
    <source>
        <strain evidence="2">cv. Old Blush</strain>
    </source>
</reference>
<dbReference type="EMBL" id="PDCK01000041">
    <property type="protein sequence ID" value="PRQ45576.1"/>
    <property type="molecule type" value="Genomic_DNA"/>
</dbReference>
<dbReference type="AlphaFoldDB" id="A0A2P6RGM7"/>
<sequence>MRSDVVLKQNGFKGCLGRDCYPKFDFSPISALCPSLFANSIPKSLTQSSS</sequence>
<dbReference type="Proteomes" id="UP000238479">
    <property type="component" value="Chromosome 3"/>
</dbReference>
<evidence type="ECO:0000313" key="1">
    <source>
        <dbReference type="EMBL" id="PRQ45576.1"/>
    </source>
</evidence>
<organism evidence="1 2">
    <name type="scientific">Rosa chinensis</name>
    <name type="common">China rose</name>
    <dbReference type="NCBI Taxonomy" id="74649"/>
    <lineage>
        <taxon>Eukaryota</taxon>
        <taxon>Viridiplantae</taxon>
        <taxon>Streptophyta</taxon>
        <taxon>Embryophyta</taxon>
        <taxon>Tracheophyta</taxon>
        <taxon>Spermatophyta</taxon>
        <taxon>Magnoliopsida</taxon>
        <taxon>eudicotyledons</taxon>
        <taxon>Gunneridae</taxon>
        <taxon>Pentapetalae</taxon>
        <taxon>rosids</taxon>
        <taxon>fabids</taxon>
        <taxon>Rosales</taxon>
        <taxon>Rosaceae</taxon>
        <taxon>Rosoideae</taxon>
        <taxon>Rosoideae incertae sedis</taxon>
        <taxon>Rosa</taxon>
    </lineage>
</organism>
<evidence type="ECO:0000313" key="2">
    <source>
        <dbReference type="Proteomes" id="UP000238479"/>
    </source>
</evidence>
<dbReference type="Gramene" id="PRQ45576">
    <property type="protein sequence ID" value="PRQ45576"/>
    <property type="gene ID" value="RchiOBHm_Chr3g0492901"/>
</dbReference>
<accession>A0A2P6RGM7</accession>
<gene>
    <name evidence="1" type="ORF">RchiOBHm_Chr3g0492901</name>
</gene>
<comment type="caution">
    <text evidence="1">The sequence shown here is derived from an EMBL/GenBank/DDBJ whole genome shotgun (WGS) entry which is preliminary data.</text>
</comment>
<protein>
    <submittedName>
        <fullName evidence="1">Uncharacterized protein</fullName>
    </submittedName>
</protein>